<reference evidence="21 22" key="1">
    <citation type="submission" date="2016-02" db="EMBL/GenBank/DDBJ databases">
        <title>Complete Genome of H5569, the type strain of the newly described species Haematospirillium jordaniae.</title>
        <authorList>
            <person name="Nicholson A.C."/>
            <person name="Humrighouse B.W."/>
            <person name="Loparov V."/>
            <person name="McQuiston J.R."/>
        </authorList>
    </citation>
    <scope>NUCLEOTIDE SEQUENCE [LARGE SCALE GENOMIC DNA]</scope>
    <source>
        <strain evidence="21 22">H5569</strain>
    </source>
</reference>
<keyword evidence="11 18" id="KW-0479">Metal-binding</keyword>
<dbReference type="PIRSF" id="PIRSF001455">
    <property type="entry name" value="DHQ_synth"/>
    <property type="match status" value="1"/>
</dbReference>
<dbReference type="InterPro" id="IPR016037">
    <property type="entry name" value="DHQ_synth_AroB"/>
</dbReference>
<dbReference type="AlphaFoldDB" id="A0A143DBJ6"/>
<evidence type="ECO:0000256" key="1">
    <source>
        <dbReference type="ARBA" id="ARBA00001393"/>
    </source>
</evidence>
<keyword evidence="15 18" id="KW-0057">Aromatic amino acid biosynthesis</keyword>
<keyword evidence="10 18" id="KW-0028">Amino-acid biosynthesis</keyword>
<dbReference type="InterPro" id="IPR030963">
    <property type="entry name" value="DHQ_synth_fam"/>
</dbReference>
<evidence type="ECO:0000256" key="4">
    <source>
        <dbReference type="ARBA" id="ARBA00004496"/>
    </source>
</evidence>
<comment type="similarity">
    <text evidence="6 18">Belongs to the sugar phosphate cyclases superfamily. Dehydroquinate synthase family.</text>
</comment>
<evidence type="ECO:0000256" key="11">
    <source>
        <dbReference type="ARBA" id="ARBA00022723"/>
    </source>
</evidence>
<evidence type="ECO:0000256" key="18">
    <source>
        <dbReference type="HAMAP-Rule" id="MF_00110"/>
    </source>
</evidence>
<feature type="binding site" evidence="18">
    <location>
        <begin position="177"/>
        <end position="180"/>
    </location>
    <ligand>
        <name>NAD(+)</name>
        <dbReference type="ChEBI" id="CHEBI:57540"/>
    </ligand>
</feature>
<evidence type="ECO:0000259" key="19">
    <source>
        <dbReference type="Pfam" id="PF01761"/>
    </source>
</evidence>
<dbReference type="GO" id="GO:0009423">
    <property type="term" value="P:chorismate biosynthetic process"/>
    <property type="evidence" value="ECO:0007669"/>
    <property type="project" value="UniProtKB-UniRule"/>
</dbReference>
<evidence type="ECO:0000256" key="5">
    <source>
        <dbReference type="ARBA" id="ARBA00004661"/>
    </source>
</evidence>
<evidence type="ECO:0000256" key="12">
    <source>
        <dbReference type="ARBA" id="ARBA00022741"/>
    </source>
</evidence>
<comment type="cofactor">
    <cofactor evidence="18">
        <name>Co(2+)</name>
        <dbReference type="ChEBI" id="CHEBI:48828"/>
    </cofactor>
    <cofactor evidence="18">
        <name>Zn(2+)</name>
        <dbReference type="ChEBI" id="CHEBI:29105"/>
    </cofactor>
    <text evidence="18">Binds 1 divalent metal cation per subunit. Can use either Co(2+) or Zn(2+).</text>
</comment>
<gene>
    <name evidence="18" type="primary">aroB</name>
    <name evidence="21" type="ORF">AY555_01625</name>
</gene>
<dbReference type="InterPro" id="IPR050071">
    <property type="entry name" value="Dehydroquinate_synthase"/>
</dbReference>
<dbReference type="Gene3D" id="3.40.50.1970">
    <property type="match status" value="1"/>
</dbReference>
<feature type="binding site" evidence="18">
    <location>
        <position position="150"/>
    </location>
    <ligand>
        <name>NAD(+)</name>
        <dbReference type="ChEBI" id="CHEBI:57540"/>
    </ligand>
</feature>
<keyword evidence="9 18" id="KW-0963">Cytoplasm</keyword>
<keyword evidence="17 18" id="KW-0170">Cobalt</keyword>
<dbReference type="GO" id="GO:0008652">
    <property type="term" value="P:amino acid biosynthetic process"/>
    <property type="evidence" value="ECO:0007669"/>
    <property type="project" value="UniProtKB-KW"/>
</dbReference>
<dbReference type="OrthoDB" id="9806583at2"/>
<evidence type="ECO:0000256" key="9">
    <source>
        <dbReference type="ARBA" id="ARBA00022490"/>
    </source>
</evidence>
<accession>A0A143DBJ6</accession>
<dbReference type="GO" id="GO:0003856">
    <property type="term" value="F:3-dehydroquinate synthase activity"/>
    <property type="evidence" value="ECO:0007669"/>
    <property type="project" value="UniProtKB-UniRule"/>
</dbReference>
<dbReference type="GO" id="GO:0009073">
    <property type="term" value="P:aromatic amino acid family biosynthetic process"/>
    <property type="evidence" value="ECO:0007669"/>
    <property type="project" value="UniProtKB-KW"/>
</dbReference>
<dbReference type="EMBL" id="CP014525">
    <property type="protein sequence ID" value="AMW34082.1"/>
    <property type="molecule type" value="Genomic_DNA"/>
</dbReference>
<dbReference type="CDD" id="cd08195">
    <property type="entry name" value="DHQS"/>
    <property type="match status" value="1"/>
</dbReference>
<evidence type="ECO:0000259" key="20">
    <source>
        <dbReference type="Pfam" id="PF24621"/>
    </source>
</evidence>
<evidence type="ECO:0000256" key="6">
    <source>
        <dbReference type="ARBA" id="ARBA00005412"/>
    </source>
</evidence>
<sequence>MMPAPEMYRHLTVDLGPRSYDILIGHGLLAQAGRLTAEITKGRHAFIVTDQNVAPLYLDTLQHSLAESGFRTGQAILHPGEHSKTFQTLQALQEQMLANHCERSSLVIALGGGVVGDIAGFAAATLLRGIDFVQIPTTLLAQVDSSVGGKTGINTAHGKNLVGAFHQPLRVITDTDTLSTLPARERLAGYAEVAKYGLIDDATFWHWLEDNGPAVLSLDTAALAQAIHTSCVAKARLVGADERESGVRALLNLGHTFGHALERAYNYDGTLLHGEAVAIGMIMAFDLSARMGLCQPTDTDRIRHHFQTLGLPVAPPLHKECPLDADRLVEYMASDKKAKDGTVTFVLSRGIGQAFLCRDVVPADVSGILQQALTSARSTITGP</sequence>
<evidence type="ECO:0000313" key="22">
    <source>
        <dbReference type="Proteomes" id="UP000076066"/>
    </source>
</evidence>
<keyword evidence="16 18" id="KW-0456">Lyase</keyword>
<evidence type="ECO:0000256" key="3">
    <source>
        <dbReference type="ARBA" id="ARBA00003485"/>
    </source>
</evidence>
<dbReference type="KEGG" id="hjo:AY555_01625"/>
<dbReference type="EC" id="4.2.3.4" evidence="7 18"/>
<dbReference type="Pfam" id="PF01761">
    <property type="entry name" value="DHQ_synthase"/>
    <property type="match status" value="1"/>
</dbReference>
<organism evidence="21 22">
    <name type="scientific">Haematospirillum jordaniae</name>
    <dbReference type="NCBI Taxonomy" id="1549855"/>
    <lineage>
        <taxon>Bacteria</taxon>
        <taxon>Pseudomonadati</taxon>
        <taxon>Pseudomonadota</taxon>
        <taxon>Alphaproteobacteria</taxon>
        <taxon>Rhodospirillales</taxon>
        <taxon>Novispirillaceae</taxon>
        <taxon>Haematospirillum</taxon>
    </lineage>
</organism>
<proteinExistence type="inferred from homology"/>
<feature type="domain" description="3-dehydroquinate synthase C-terminal" evidence="20">
    <location>
        <begin position="189"/>
        <end position="338"/>
    </location>
</feature>
<dbReference type="FunFam" id="3.40.50.1970:FF:000001">
    <property type="entry name" value="3-dehydroquinate synthase"/>
    <property type="match status" value="1"/>
</dbReference>
<name>A0A143DBJ6_9PROT</name>
<dbReference type="RefSeq" id="WP_066132555.1">
    <property type="nucleotide sequence ID" value="NZ_CP014525.1"/>
</dbReference>
<evidence type="ECO:0000256" key="8">
    <source>
        <dbReference type="ARBA" id="ARBA00017684"/>
    </source>
</evidence>
<feature type="binding site" evidence="18">
    <location>
        <begin position="137"/>
        <end position="138"/>
    </location>
    <ligand>
        <name>NAD(+)</name>
        <dbReference type="ChEBI" id="CHEBI:57540"/>
    </ligand>
</feature>
<evidence type="ECO:0000256" key="14">
    <source>
        <dbReference type="ARBA" id="ARBA00023027"/>
    </source>
</evidence>
<evidence type="ECO:0000256" key="16">
    <source>
        <dbReference type="ARBA" id="ARBA00023239"/>
    </source>
</evidence>
<dbReference type="InterPro" id="IPR056179">
    <property type="entry name" value="DHQS_C"/>
</dbReference>
<feature type="binding site" evidence="18">
    <location>
        <position position="192"/>
    </location>
    <ligand>
        <name>Zn(2+)</name>
        <dbReference type="ChEBI" id="CHEBI:29105"/>
    </ligand>
</feature>
<keyword evidence="22" id="KW-1185">Reference proteome</keyword>
<evidence type="ECO:0000256" key="2">
    <source>
        <dbReference type="ARBA" id="ARBA00001911"/>
    </source>
</evidence>
<comment type="caution">
    <text evidence="18">Lacks conserved residue(s) required for the propagation of feature annotation.</text>
</comment>
<comment type="catalytic activity">
    <reaction evidence="1 18">
        <text>7-phospho-2-dehydro-3-deoxy-D-arabino-heptonate = 3-dehydroquinate + phosphate</text>
        <dbReference type="Rhea" id="RHEA:21968"/>
        <dbReference type="ChEBI" id="CHEBI:32364"/>
        <dbReference type="ChEBI" id="CHEBI:43474"/>
        <dbReference type="ChEBI" id="CHEBI:58394"/>
        <dbReference type="EC" id="4.2.3.4"/>
    </reaction>
</comment>
<dbReference type="Gene3D" id="1.20.1090.10">
    <property type="entry name" value="Dehydroquinate synthase-like - alpha domain"/>
    <property type="match status" value="1"/>
</dbReference>
<dbReference type="HAMAP" id="MF_00110">
    <property type="entry name" value="DHQ_synthase"/>
    <property type="match status" value="1"/>
</dbReference>
<dbReference type="GeneID" id="53315856"/>
<comment type="cofactor">
    <cofactor evidence="2 18">
        <name>NAD(+)</name>
        <dbReference type="ChEBI" id="CHEBI:57540"/>
    </cofactor>
</comment>
<evidence type="ECO:0000256" key="7">
    <source>
        <dbReference type="ARBA" id="ARBA00013031"/>
    </source>
</evidence>
<dbReference type="Pfam" id="PF24621">
    <property type="entry name" value="DHQS_C"/>
    <property type="match status" value="1"/>
</dbReference>
<evidence type="ECO:0000256" key="13">
    <source>
        <dbReference type="ARBA" id="ARBA00022833"/>
    </source>
</evidence>
<dbReference type="UniPathway" id="UPA00053">
    <property type="reaction ID" value="UER00085"/>
</dbReference>
<dbReference type="NCBIfam" id="TIGR01357">
    <property type="entry name" value="aroB"/>
    <property type="match status" value="1"/>
</dbReference>
<feature type="binding site" evidence="18">
    <location>
        <position position="159"/>
    </location>
    <ligand>
        <name>NAD(+)</name>
        <dbReference type="ChEBI" id="CHEBI:57540"/>
    </ligand>
</feature>
<comment type="function">
    <text evidence="3 18">Catalyzes the conversion of 3-deoxy-D-arabino-heptulosonate 7-phosphate (DAHP) to dehydroquinate (DHQ).</text>
</comment>
<evidence type="ECO:0000256" key="10">
    <source>
        <dbReference type="ARBA" id="ARBA00022605"/>
    </source>
</evidence>
<comment type="subcellular location">
    <subcellularLocation>
        <location evidence="4 18">Cytoplasm</location>
    </subcellularLocation>
</comment>
<dbReference type="STRING" id="1549855.AY555_01625"/>
<evidence type="ECO:0000256" key="17">
    <source>
        <dbReference type="ARBA" id="ARBA00023285"/>
    </source>
</evidence>
<comment type="pathway">
    <text evidence="5 18">Metabolic intermediate biosynthesis; chorismate biosynthesis; chorismate from D-erythrose 4-phosphate and phosphoenolpyruvate: step 2/7.</text>
</comment>
<feature type="binding site" evidence="18">
    <location>
        <position position="255"/>
    </location>
    <ligand>
        <name>Zn(2+)</name>
        <dbReference type="ChEBI" id="CHEBI:29105"/>
    </ligand>
</feature>
<keyword evidence="13 18" id="KW-0862">Zinc</keyword>
<keyword evidence="14 18" id="KW-0520">NAD</keyword>
<dbReference type="GO" id="GO:0000166">
    <property type="term" value="F:nucleotide binding"/>
    <property type="evidence" value="ECO:0007669"/>
    <property type="project" value="UniProtKB-KW"/>
</dbReference>
<feature type="binding site" evidence="18">
    <location>
        <position position="273"/>
    </location>
    <ligand>
        <name>Zn(2+)</name>
        <dbReference type="ChEBI" id="CHEBI:29105"/>
    </ligand>
</feature>
<keyword evidence="12 18" id="KW-0547">Nucleotide-binding</keyword>
<feature type="domain" description="3-dehydroquinate synthase N-terminal" evidence="19">
    <location>
        <begin position="76"/>
        <end position="185"/>
    </location>
</feature>
<dbReference type="GO" id="GO:0046872">
    <property type="term" value="F:metal ion binding"/>
    <property type="evidence" value="ECO:0007669"/>
    <property type="project" value="UniProtKB-KW"/>
</dbReference>
<dbReference type="GO" id="GO:0005737">
    <property type="term" value="C:cytoplasm"/>
    <property type="evidence" value="ECO:0007669"/>
    <property type="project" value="UniProtKB-SubCell"/>
</dbReference>
<protein>
    <recommendedName>
        <fullName evidence="8 18">3-dehydroquinate synthase</fullName>
        <shortName evidence="18">DHQS</shortName>
        <ecNumber evidence="7 18">4.2.3.4</ecNumber>
    </recommendedName>
</protein>
<evidence type="ECO:0000313" key="21">
    <source>
        <dbReference type="EMBL" id="AMW34082.1"/>
    </source>
</evidence>
<dbReference type="PANTHER" id="PTHR43622:SF7">
    <property type="entry name" value="3-DEHYDROQUINATE SYNTHASE, CHLOROPLASTIC"/>
    <property type="match status" value="1"/>
</dbReference>
<dbReference type="PANTHER" id="PTHR43622">
    <property type="entry name" value="3-DEHYDROQUINATE SYNTHASE"/>
    <property type="match status" value="1"/>
</dbReference>
<dbReference type="InterPro" id="IPR030960">
    <property type="entry name" value="DHQS/DOIS_N"/>
</dbReference>
<dbReference type="Proteomes" id="UP000076066">
    <property type="component" value="Chromosome"/>
</dbReference>
<evidence type="ECO:0000256" key="15">
    <source>
        <dbReference type="ARBA" id="ARBA00023141"/>
    </source>
</evidence>
<feature type="binding site" evidence="18">
    <location>
        <begin position="113"/>
        <end position="117"/>
    </location>
    <ligand>
        <name>NAD(+)</name>
        <dbReference type="ChEBI" id="CHEBI:57540"/>
    </ligand>
</feature>
<dbReference type="SUPFAM" id="SSF56796">
    <property type="entry name" value="Dehydroquinate synthase-like"/>
    <property type="match status" value="1"/>
</dbReference>